<keyword evidence="1" id="KW-1003">Cell membrane</keyword>
<dbReference type="Gene3D" id="3.10.20.310">
    <property type="entry name" value="membrane protein fhac"/>
    <property type="match status" value="1"/>
</dbReference>
<dbReference type="PANTHER" id="PTHR37820">
    <property type="entry name" value="CELL DIVISION PROTEIN DIVIB"/>
    <property type="match status" value="1"/>
</dbReference>
<dbReference type="Pfam" id="PF08478">
    <property type="entry name" value="POTRA_1"/>
    <property type="match status" value="1"/>
</dbReference>
<dbReference type="RefSeq" id="WP_050738714.1">
    <property type="nucleotide sequence ID" value="NZ_LGYO01000006.1"/>
</dbReference>
<keyword evidence="9" id="KW-1185">Reference proteome</keyword>
<organism evidence="8 9">
    <name type="scientific">Acetobacterium bakii</name>
    <dbReference type="NCBI Taxonomy" id="52689"/>
    <lineage>
        <taxon>Bacteria</taxon>
        <taxon>Bacillati</taxon>
        <taxon>Bacillota</taxon>
        <taxon>Clostridia</taxon>
        <taxon>Eubacteriales</taxon>
        <taxon>Eubacteriaceae</taxon>
        <taxon>Acetobacterium</taxon>
    </lineage>
</organism>
<reference evidence="9" key="1">
    <citation type="submission" date="2015-07" db="EMBL/GenBank/DDBJ databases">
        <title>Draft genome sequence of Acetobacterium bakii DSM 8293, a potential psychrophilic chemical producer through syngas fermentation.</title>
        <authorList>
            <person name="Song Y."/>
            <person name="Hwang S."/>
            <person name="Cho B.-K."/>
        </authorList>
    </citation>
    <scope>NUCLEOTIDE SEQUENCE [LARGE SCALE GENOMIC DNA]</scope>
    <source>
        <strain evidence="9">DSM 8239</strain>
    </source>
</reference>
<dbReference type="GO" id="GO:0051301">
    <property type="term" value="P:cell division"/>
    <property type="evidence" value="ECO:0007669"/>
    <property type="project" value="UniProtKB-KW"/>
</dbReference>
<dbReference type="InterPro" id="IPR013685">
    <property type="entry name" value="POTRA_FtsQ_type"/>
</dbReference>
<keyword evidence="2 8" id="KW-0132">Cell division</keyword>
<dbReference type="GO" id="GO:0005886">
    <property type="term" value="C:plasma membrane"/>
    <property type="evidence" value="ECO:0007669"/>
    <property type="project" value="TreeGrafter"/>
</dbReference>
<keyword evidence="4 6" id="KW-1133">Transmembrane helix</keyword>
<sequence length="277" mass="31877">MKRSRIGNHNDTRKLSEMTRQALREQRRIQRKKNKRKRIVKRSITTLVILALIGVISFFVYQAMEQGLFNVTEIEVVGNEIIDAQSVIDASGIQIGESIFLVDLNRANYQINALLNLDDLEITKIMPNKILVRMQESTPICAINFEDKVTYISRDYKLIENGDYLRKTDIPIIIGSESVTISDIGKKVVVEPYWRFDTIMNILKDLQDNSKLNKISEVRMTDNNTYEIVTKNGSILIVWDYDNFAENENYINNTLDQNTSNMIINLTAGTKPVVKPR</sequence>
<dbReference type="Proteomes" id="UP000036873">
    <property type="component" value="Unassembled WGS sequence"/>
</dbReference>
<keyword evidence="3 6" id="KW-0812">Transmembrane</keyword>
<protein>
    <submittedName>
        <fullName evidence="8">Cell division protein FtsQ</fullName>
    </submittedName>
</protein>
<dbReference type="InterPro" id="IPR050487">
    <property type="entry name" value="FtsQ_DivIB"/>
</dbReference>
<accession>A0A0L6U643</accession>
<gene>
    <name evidence="8" type="ORF">AKG39_02155</name>
</gene>
<dbReference type="AlphaFoldDB" id="A0A0L6U643"/>
<evidence type="ECO:0000259" key="7">
    <source>
        <dbReference type="Pfam" id="PF08478"/>
    </source>
</evidence>
<evidence type="ECO:0000256" key="3">
    <source>
        <dbReference type="ARBA" id="ARBA00022692"/>
    </source>
</evidence>
<dbReference type="PANTHER" id="PTHR37820:SF1">
    <property type="entry name" value="CELL DIVISION PROTEIN FTSQ"/>
    <property type="match status" value="1"/>
</dbReference>
<dbReference type="STRING" id="52689.AKG39_02155"/>
<keyword evidence="6" id="KW-0472">Membrane</keyword>
<evidence type="ECO:0000313" key="8">
    <source>
        <dbReference type="EMBL" id="KNZ43265.1"/>
    </source>
</evidence>
<dbReference type="EMBL" id="LGYO01000006">
    <property type="protein sequence ID" value="KNZ43265.1"/>
    <property type="molecule type" value="Genomic_DNA"/>
</dbReference>
<feature type="transmembrane region" description="Helical" evidence="6">
    <location>
        <begin position="39"/>
        <end position="61"/>
    </location>
</feature>
<keyword evidence="5" id="KW-0131">Cell cycle</keyword>
<evidence type="ECO:0000256" key="6">
    <source>
        <dbReference type="SAM" id="Phobius"/>
    </source>
</evidence>
<evidence type="ECO:0000256" key="2">
    <source>
        <dbReference type="ARBA" id="ARBA00022618"/>
    </source>
</evidence>
<name>A0A0L6U643_9FIRM</name>
<evidence type="ECO:0000256" key="1">
    <source>
        <dbReference type="ARBA" id="ARBA00022475"/>
    </source>
</evidence>
<comment type="caution">
    <text evidence="8">The sequence shown here is derived from an EMBL/GenBank/DDBJ whole genome shotgun (WGS) entry which is preliminary data.</text>
</comment>
<proteinExistence type="predicted"/>
<evidence type="ECO:0000256" key="4">
    <source>
        <dbReference type="ARBA" id="ARBA00022989"/>
    </source>
</evidence>
<evidence type="ECO:0000313" key="9">
    <source>
        <dbReference type="Proteomes" id="UP000036873"/>
    </source>
</evidence>
<feature type="domain" description="POTRA" evidence="7">
    <location>
        <begin position="69"/>
        <end position="136"/>
    </location>
</feature>
<evidence type="ECO:0000256" key="5">
    <source>
        <dbReference type="ARBA" id="ARBA00023306"/>
    </source>
</evidence>